<dbReference type="InterPro" id="IPR004045">
    <property type="entry name" value="Glutathione_S-Trfase_N"/>
</dbReference>
<dbReference type="GO" id="GO:0006749">
    <property type="term" value="P:glutathione metabolic process"/>
    <property type="evidence" value="ECO:0007669"/>
    <property type="project" value="TreeGrafter"/>
</dbReference>
<dbReference type="SFLD" id="SFLDS00019">
    <property type="entry name" value="Glutathione_Transferase_(cytos"/>
    <property type="match status" value="1"/>
</dbReference>
<sequence length="225" mass="26035">MAMRLYGSKLSTCTQRVMLVFNELDLSYELISIDMKRGEHKTPDFIRDVHPFGKLPAFEDGSLHIFESRAICRYLVAKYASPDSVMPPPTKLEEIARFEQVASVESSYFDTSIFKIAYEKMFKQFFGLGEADTAEMRKSENDLKEVLDYYDQVLASQRYLTGSTVLMQIILQKVSLVDLFHLPWLHFLPRLGIEDEILSRKNVAVWCERLEQRATWCKVVQVIAS</sequence>
<dbReference type="Gene3D" id="3.40.30.10">
    <property type="entry name" value="Glutaredoxin"/>
    <property type="match status" value="1"/>
</dbReference>
<name>A0A4V4LE76_AURPU</name>
<dbReference type="PROSITE" id="PS50405">
    <property type="entry name" value="GST_CTER"/>
    <property type="match status" value="1"/>
</dbReference>
<feature type="domain" description="GST C-terminal" evidence="6">
    <location>
        <begin position="91"/>
        <end position="225"/>
    </location>
</feature>
<dbReference type="Proteomes" id="UP000308724">
    <property type="component" value="Unassembled WGS sequence"/>
</dbReference>
<evidence type="ECO:0000256" key="4">
    <source>
        <dbReference type="RuleBase" id="RU003494"/>
    </source>
</evidence>
<evidence type="ECO:0000259" key="5">
    <source>
        <dbReference type="PROSITE" id="PS50404"/>
    </source>
</evidence>
<keyword evidence="2 7" id="KW-0808">Transferase</keyword>
<dbReference type="EC" id="2.5.1.18" evidence="1"/>
<dbReference type="SUPFAM" id="SSF47616">
    <property type="entry name" value="GST C-terminal domain-like"/>
    <property type="match status" value="1"/>
</dbReference>
<evidence type="ECO:0000256" key="1">
    <source>
        <dbReference type="ARBA" id="ARBA00012452"/>
    </source>
</evidence>
<feature type="domain" description="GST N-terminal" evidence="5">
    <location>
        <begin position="1"/>
        <end position="83"/>
    </location>
</feature>
<comment type="caution">
    <text evidence="7">The sequence shown here is derived from an EMBL/GenBank/DDBJ whole genome shotgun (WGS) entry which is preliminary data.</text>
</comment>
<dbReference type="InterPro" id="IPR036282">
    <property type="entry name" value="Glutathione-S-Trfase_C_sf"/>
</dbReference>
<dbReference type="GO" id="GO:0005737">
    <property type="term" value="C:cytoplasm"/>
    <property type="evidence" value="ECO:0007669"/>
    <property type="project" value="TreeGrafter"/>
</dbReference>
<dbReference type="SFLD" id="SFLDG00358">
    <property type="entry name" value="Main_(cytGST)"/>
    <property type="match status" value="1"/>
</dbReference>
<dbReference type="FunFam" id="3.40.30.10:FF:000016">
    <property type="entry name" value="Glutathione S-transferase F2"/>
    <property type="match status" value="1"/>
</dbReference>
<proteinExistence type="inferred from homology"/>
<dbReference type="GO" id="GO:0043295">
    <property type="term" value="F:glutathione binding"/>
    <property type="evidence" value="ECO:0007669"/>
    <property type="project" value="TreeGrafter"/>
</dbReference>
<reference evidence="7 8" key="1">
    <citation type="submission" date="2018-10" db="EMBL/GenBank/DDBJ databases">
        <title>Fifty Aureobasidium pullulans genomes reveal a recombining polyextremotolerant generalist.</title>
        <authorList>
            <person name="Gostincar C."/>
            <person name="Turk M."/>
            <person name="Zajc J."/>
            <person name="Gunde-Cimerman N."/>
        </authorList>
    </citation>
    <scope>NUCLEOTIDE SEQUENCE [LARGE SCALE GENOMIC DNA]</scope>
    <source>
        <strain evidence="7 8">EXF-1645</strain>
    </source>
</reference>
<dbReference type="InterPro" id="IPR036249">
    <property type="entry name" value="Thioredoxin-like_sf"/>
</dbReference>
<protein>
    <recommendedName>
        <fullName evidence="1">glutathione transferase</fullName>
        <ecNumber evidence="1">2.5.1.18</ecNumber>
    </recommendedName>
</protein>
<dbReference type="EMBL" id="QZBZ01000149">
    <property type="protein sequence ID" value="TIA34757.1"/>
    <property type="molecule type" value="Genomic_DNA"/>
</dbReference>
<evidence type="ECO:0000313" key="7">
    <source>
        <dbReference type="EMBL" id="TIA34757.1"/>
    </source>
</evidence>
<comment type="similarity">
    <text evidence="4">Belongs to the GST superfamily.</text>
</comment>
<accession>A0A4V4LE76</accession>
<dbReference type="Pfam" id="PF00043">
    <property type="entry name" value="GST_C"/>
    <property type="match status" value="1"/>
</dbReference>
<dbReference type="InterPro" id="IPR004046">
    <property type="entry name" value="GST_C"/>
</dbReference>
<evidence type="ECO:0000256" key="2">
    <source>
        <dbReference type="ARBA" id="ARBA00022679"/>
    </source>
</evidence>
<dbReference type="AlphaFoldDB" id="A0A4V4LE76"/>
<evidence type="ECO:0000259" key="6">
    <source>
        <dbReference type="PROSITE" id="PS50405"/>
    </source>
</evidence>
<dbReference type="Gene3D" id="1.20.1050.10">
    <property type="match status" value="1"/>
</dbReference>
<dbReference type="InterPro" id="IPR010987">
    <property type="entry name" value="Glutathione-S-Trfase_C-like"/>
</dbReference>
<dbReference type="Pfam" id="PF02798">
    <property type="entry name" value="GST_N"/>
    <property type="match status" value="1"/>
</dbReference>
<comment type="catalytic activity">
    <reaction evidence="3">
        <text>RX + glutathione = an S-substituted glutathione + a halide anion + H(+)</text>
        <dbReference type="Rhea" id="RHEA:16437"/>
        <dbReference type="ChEBI" id="CHEBI:15378"/>
        <dbReference type="ChEBI" id="CHEBI:16042"/>
        <dbReference type="ChEBI" id="CHEBI:17792"/>
        <dbReference type="ChEBI" id="CHEBI:57925"/>
        <dbReference type="ChEBI" id="CHEBI:90779"/>
        <dbReference type="EC" id="2.5.1.18"/>
    </reaction>
</comment>
<dbReference type="PANTHER" id="PTHR43900:SF3">
    <property type="entry name" value="GLUTATHIONE S-TRANSFERASE RHO"/>
    <property type="match status" value="1"/>
</dbReference>
<gene>
    <name evidence="7" type="ORF">D6C78_06590</name>
</gene>
<dbReference type="InterPro" id="IPR040079">
    <property type="entry name" value="Glutathione_S-Trfase"/>
</dbReference>
<organism evidence="7 8">
    <name type="scientific">Aureobasidium pullulans</name>
    <name type="common">Black yeast</name>
    <name type="synonym">Pullularia pullulans</name>
    <dbReference type="NCBI Taxonomy" id="5580"/>
    <lineage>
        <taxon>Eukaryota</taxon>
        <taxon>Fungi</taxon>
        <taxon>Dikarya</taxon>
        <taxon>Ascomycota</taxon>
        <taxon>Pezizomycotina</taxon>
        <taxon>Dothideomycetes</taxon>
        <taxon>Dothideomycetidae</taxon>
        <taxon>Dothideales</taxon>
        <taxon>Saccotheciaceae</taxon>
        <taxon>Aureobasidium</taxon>
    </lineage>
</organism>
<evidence type="ECO:0000313" key="8">
    <source>
        <dbReference type="Proteomes" id="UP000308724"/>
    </source>
</evidence>
<dbReference type="GO" id="GO:0004364">
    <property type="term" value="F:glutathione transferase activity"/>
    <property type="evidence" value="ECO:0007669"/>
    <property type="project" value="UniProtKB-EC"/>
</dbReference>
<evidence type="ECO:0000256" key="3">
    <source>
        <dbReference type="ARBA" id="ARBA00047960"/>
    </source>
</evidence>
<dbReference type="PROSITE" id="PS50404">
    <property type="entry name" value="GST_NTER"/>
    <property type="match status" value="1"/>
</dbReference>
<dbReference type="PANTHER" id="PTHR43900">
    <property type="entry name" value="GLUTATHIONE S-TRANSFERASE RHO"/>
    <property type="match status" value="1"/>
</dbReference>
<dbReference type="SUPFAM" id="SSF52833">
    <property type="entry name" value="Thioredoxin-like"/>
    <property type="match status" value="1"/>
</dbReference>